<reference evidence="2 3" key="1">
    <citation type="journal article" date="2016" name="PLoS Pathog.">
        <title>Biosynthesis of antibiotic leucinostatins in bio-control fungus Purpureocillium lilacinum and their inhibition on phytophthora revealed by genome mining.</title>
        <authorList>
            <person name="Wang G."/>
            <person name="Liu Z."/>
            <person name="Lin R."/>
            <person name="Li E."/>
            <person name="Mao Z."/>
            <person name="Ling J."/>
            <person name="Yang Y."/>
            <person name="Yin W.B."/>
            <person name="Xie B."/>
        </authorList>
    </citation>
    <scope>NUCLEOTIDE SEQUENCE [LARGE SCALE GENOMIC DNA]</scope>
    <source>
        <strain evidence="2">170</strain>
    </source>
</reference>
<keyword evidence="1" id="KW-0812">Transmembrane</keyword>
<dbReference type="Proteomes" id="UP000078397">
    <property type="component" value="Unassembled WGS sequence"/>
</dbReference>
<evidence type="ECO:0000256" key="1">
    <source>
        <dbReference type="SAM" id="Phobius"/>
    </source>
</evidence>
<evidence type="ECO:0000313" key="2">
    <source>
        <dbReference type="EMBL" id="OWT42964.1"/>
    </source>
</evidence>
<feature type="transmembrane region" description="Helical" evidence="1">
    <location>
        <begin position="67"/>
        <end position="85"/>
    </location>
</feature>
<dbReference type="EMBL" id="LSBJ02000004">
    <property type="protein sequence ID" value="OWT42964.1"/>
    <property type="molecule type" value="Genomic_DNA"/>
</dbReference>
<dbReference type="RefSeq" id="XP_022285426.1">
    <property type="nucleotide sequence ID" value="XM_022429520.1"/>
</dbReference>
<protein>
    <submittedName>
        <fullName evidence="2">Uncharacterized protein</fullName>
    </submittedName>
</protein>
<dbReference type="GeneID" id="33936750"/>
<name>A0A219ARK5_METCM</name>
<comment type="caution">
    <text evidence="2">The sequence shown here is derived from an EMBL/GenBank/DDBJ whole genome shotgun (WGS) entry which is preliminary data.</text>
</comment>
<gene>
    <name evidence="2" type="ORF">VFPPC_17843</name>
</gene>
<keyword evidence="3" id="KW-1185">Reference proteome</keyword>
<organism evidence="2 3">
    <name type="scientific">Pochonia chlamydosporia 170</name>
    <dbReference type="NCBI Taxonomy" id="1380566"/>
    <lineage>
        <taxon>Eukaryota</taxon>
        <taxon>Fungi</taxon>
        <taxon>Dikarya</taxon>
        <taxon>Ascomycota</taxon>
        <taxon>Pezizomycotina</taxon>
        <taxon>Sordariomycetes</taxon>
        <taxon>Hypocreomycetidae</taxon>
        <taxon>Hypocreales</taxon>
        <taxon>Clavicipitaceae</taxon>
        <taxon>Pochonia</taxon>
    </lineage>
</organism>
<dbReference type="AlphaFoldDB" id="A0A219ARK5"/>
<accession>A0A219ARK5</accession>
<proteinExistence type="predicted"/>
<keyword evidence="1" id="KW-1133">Transmembrane helix</keyword>
<evidence type="ECO:0000313" key="3">
    <source>
        <dbReference type="Proteomes" id="UP000078397"/>
    </source>
</evidence>
<dbReference type="KEGG" id="pchm:VFPPC_17843"/>
<keyword evidence="1" id="KW-0472">Membrane</keyword>
<sequence>MPTEGPCYPVMPSIKLTPETSGNYLSARSIVLAVPSRIDIHHSPFFATRLNICVQELEHFQFHPVRILSVFFLCSLWPWTVYPVYFVP</sequence>